<evidence type="ECO:0000313" key="3">
    <source>
        <dbReference type="EMBL" id="KIK20293.1"/>
    </source>
</evidence>
<sequence>METSILNEHTHATDSSFFDPDIQRQIDARTNGFAVCKVQIGTFYCPGTAGPPSPRTFFIEWEMVFQRPSMAWLRLESYHKQIRIEIVDSTKESAHYGIIMKFNNIAEMTVPCDFREGYICFDLVTPPVFQKEVHYLQDGSSNKQCSQRISELCAEHGVVAPYAHHLRIVLCDDDDHHGSNVLARFQDLCPEICPLIRYVTMDARKEGLFDSTNLDYVDEWVKTLGDNWRAAFQVKALLNNGIAHTRDMLKLRPRIDSLISHHGSIAAEVMRYFVEAAANRPKAQPLQKCFEATLQRQLRRRQFIVPKGRFFCHRATFTPTRLLLEGPNISGSNRVLRKFQGYEDYFLRLSFRDEDGLQYRCTRDVDHETLLRDRVGKALKEGFDLAGRHFQFLGYSCSALKAQTVWFVSPFFWHPAKEWVTAERIRDSLGNFEGVIYSPSKYGARIAQAFTATDSSITLHKSQWKEVPDVEQNDILFTDGVGTISQGLADLIWKMLCNGRSDDEANTVQPTAYQIRFLGYKGMVVVDPFLSGIYMRLRPSMRKFDVEGKDYAEVEIASAFCSPKAAQLNRPLVTVLEDRGVPIQALLELQEKAVSSTRGAVESVPMRLNSLGFGLNPGNPRKRLDTPFLSSLRSSAINYVLRSIKYRARIPIPESYMLPGVADEGPAYVNMGYEDVYCLPEGKIFACIQKSGDMEPTWIRGPCVIYRSPVIHPGDVQCVEAIGKAPQNCLFGTLKNVVVFPAQGTRSLPNSLAGGDLDGDMYEVVQYGPLLDLKPQVPAAYPLVEPYKLDRRSTVDDVCDFIVEYINSDNVGLIADRHLIMADQLEGGTLNPTCLKLAELHSRAVDYLKNGRKVTIDELPRLPALSQPDWRESEQPMQSSNYRDYHESSRALGRLYRNIMLEENRRPHVQSGRNEAISSALWPLVQRRLHSHKPPTDQSWLDSIYAIYREELIYISTTYSLSKTPLSEEELVMGMILATCSSEGHKRERVFAMNESLSFLLRATRDSLAGEPRETYGQLARAWDAWIYSQRVSEDGSESQFGSHSFGLIALGLVLKNLARSHAS</sequence>
<proteinExistence type="inferred from homology"/>
<keyword evidence="1" id="KW-0548">Nucleotidyltransferase</keyword>
<keyword evidence="1" id="KW-0694">RNA-binding</keyword>
<comment type="catalytic activity">
    <reaction evidence="1">
        <text>RNA(n) + a ribonucleoside 5'-triphosphate = RNA(n+1) + diphosphate</text>
        <dbReference type="Rhea" id="RHEA:21248"/>
        <dbReference type="Rhea" id="RHEA-COMP:14527"/>
        <dbReference type="Rhea" id="RHEA-COMP:17342"/>
        <dbReference type="ChEBI" id="CHEBI:33019"/>
        <dbReference type="ChEBI" id="CHEBI:61557"/>
        <dbReference type="ChEBI" id="CHEBI:140395"/>
        <dbReference type="EC" id="2.7.7.48"/>
    </reaction>
</comment>
<reference evidence="3 4" key="1">
    <citation type="submission" date="2014-04" db="EMBL/GenBank/DDBJ databases">
        <authorList>
            <consortium name="DOE Joint Genome Institute"/>
            <person name="Kuo A."/>
            <person name="Kohler A."/>
            <person name="Costa M.D."/>
            <person name="Nagy L.G."/>
            <person name="Floudas D."/>
            <person name="Copeland A."/>
            <person name="Barry K.W."/>
            <person name="Cichocki N."/>
            <person name="Veneault-Fourrey C."/>
            <person name="LaButti K."/>
            <person name="Lindquist E.A."/>
            <person name="Lipzen A."/>
            <person name="Lundell T."/>
            <person name="Morin E."/>
            <person name="Murat C."/>
            <person name="Sun H."/>
            <person name="Tunlid A."/>
            <person name="Henrissat B."/>
            <person name="Grigoriev I.V."/>
            <person name="Hibbett D.S."/>
            <person name="Martin F."/>
            <person name="Nordberg H.P."/>
            <person name="Cantor M.N."/>
            <person name="Hua S.X."/>
        </authorList>
    </citation>
    <scope>NUCLEOTIDE SEQUENCE [LARGE SCALE GENOMIC DNA]</scope>
    <source>
        <strain evidence="3 4">441</strain>
    </source>
</reference>
<comment type="similarity">
    <text evidence="1">Belongs to the RdRP family.</text>
</comment>
<gene>
    <name evidence="3" type="ORF">PISMIDRAFT_595601</name>
</gene>
<name>A0A0C9ZK29_9AGAM</name>
<dbReference type="STRING" id="765257.A0A0C9ZK29"/>
<dbReference type="Pfam" id="PF05183">
    <property type="entry name" value="RdRP"/>
    <property type="match status" value="1"/>
</dbReference>
<keyword evidence="4" id="KW-1185">Reference proteome</keyword>
<evidence type="ECO:0000313" key="4">
    <source>
        <dbReference type="Proteomes" id="UP000054018"/>
    </source>
</evidence>
<dbReference type="GO" id="GO:0030422">
    <property type="term" value="P:siRNA processing"/>
    <property type="evidence" value="ECO:0007669"/>
    <property type="project" value="TreeGrafter"/>
</dbReference>
<dbReference type="Proteomes" id="UP000054018">
    <property type="component" value="Unassembled WGS sequence"/>
</dbReference>
<dbReference type="GO" id="GO:0031380">
    <property type="term" value="C:nuclear RNA-directed RNA polymerase complex"/>
    <property type="evidence" value="ECO:0007669"/>
    <property type="project" value="TreeGrafter"/>
</dbReference>
<dbReference type="OrthoDB" id="6513042at2759"/>
<keyword evidence="1" id="KW-0808">Transferase</keyword>
<dbReference type="GO" id="GO:0003723">
    <property type="term" value="F:RNA binding"/>
    <property type="evidence" value="ECO:0007669"/>
    <property type="project" value="UniProtKB-KW"/>
</dbReference>
<dbReference type="AlphaFoldDB" id="A0A0C9ZK29"/>
<dbReference type="PANTHER" id="PTHR23079">
    <property type="entry name" value="RNA-DEPENDENT RNA POLYMERASE"/>
    <property type="match status" value="1"/>
</dbReference>
<dbReference type="GO" id="GO:0003968">
    <property type="term" value="F:RNA-directed RNA polymerase activity"/>
    <property type="evidence" value="ECO:0007669"/>
    <property type="project" value="UniProtKB-KW"/>
</dbReference>
<dbReference type="HOGENOM" id="CLU_001366_2_1_1"/>
<evidence type="ECO:0000256" key="1">
    <source>
        <dbReference type="RuleBase" id="RU363098"/>
    </source>
</evidence>
<keyword evidence="1" id="KW-0696">RNA-directed RNA polymerase</keyword>
<organism evidence="3 4">
    <name type="scientific">Pisolithus microcarpus 441</name>
    <dbReference type="NCBI Taxonomy" id="765257"/>
    <lineage>
        <taxon>Eukaryota</taxon>
        <taxon>Fungi</taxon>
        <taxon>Dikarya</taxon>
        <taxon>Basidiomycota</taxon>
        <taxon>Agaricomycotina</taxon>
        <taxon>Agaricomycetes</taxon>
        <taxon>Agaricomycetidae</taxon>
        <taxon>Boletales</taxon>
        <taxon>Sclerodermatineae</taxon>
        <taxon>Pisolithaceae</taxon>
        <taxon>Pisolithus</taxon>
    </lineage>
</organism>
<feature type="domain" description="RDRP core" evidence="2">
    <location>
        <begin position="317"/>
        <end position="899"/>
    </location>
</feature>
<evidence type="ECO:0000259" key="2">
    <source>
        <dbReference type="Pfam" id="PF05183"/>
    </source>
</evidence>
<protein>
    <recommendedName>
        <fullName evidence="1">RNA-dependent RNA polymerase</fullName>
        <ecNumber evidence="1">2.7.7.48</ecNumber>
    </recommendedName>
</protein>
<accession>A0A0C9ZK29</accession>
<dbReference type="InterPro" id="IPR007855">
    <property type="entry name" value="RDRP"/>
</dbReference>
<dbReference type="EMBL" id="KN833767">
    <property type="protein sequence ID" value="KIK20293.1"/>
    <property type="molecule type" value="Genomic_DNA"/>
</dbReference>
<dbReference type="EC" id="2.7.7.48" evidence="1"/>
<dbReference type="PANTHER" id="PTHR23079:SF55">
    <property type="entry name" value="RNA-DIRECTED RNA POLYMERASE"/>
    <property type="match status" value="1"/>
</dbReference>
<dbReference type="InterPro" id="IPR057596">
    <property type="entry name" value="RDRP_core"/>
</dbReference>
<reference evidence="4" key="2">
    <citation type="submission" date="2015-01" db="EMBL/GenBank/DDBJ databases">
        <title>Evolutionary Origins and Diversification of the Mycorrhizal Mutualists.</title>
        <authorList>
            <consortium name="DOE Joint Genome Institute"/>
            <consortium name="Mycorrhizal Genomics Consortium"/>
            <person name="Kohler A."/>
            <person name="Kuo A."/>
            <person name="Nagy L.G."/>
            <person name="Floudas D."/>
            <person name="Copeland A."/>
            <person name="Barry K.W."/>
            <person name="Cichocki N."/>
            <person name="Veneault-Fourrey C."/>
            <person name="LaButti K."/>
            <person name="Lindquist E.A."/>
            <person name="Lipzen A."/>
            <person name="Lundell T."/>
            <person name="Morin E."/>
            <person name="Murat C."/>
            <person name="Riley R."/>
            <person name="Ohm R."/>
            <person name="Sun H."/>
            <person name="Tunlid A."/>
            <person name="Henrissat B."/>
            <person name="Grigoriev I.V."/>
            <person name="Hibbett D.S."/>
            <person name="Martin F."/>
        </authorList>
    </citation>
    <scope>NUCLEOTIDE SEQUENCE [LARGE SCALE GENOMIC DNA]</scope>
    <source>
        <strain evidence="4">441</strain>
    </source>
</reference>